<feature type="region of interest" description="Disordered" evidence="5">
    <location>
        <begin position="131"/>
        <end position="154"/>
    </location>
</feature>
<dbReference type="SMART" id="SM00325">
    <property type="entry name" value="RhoGEF"/>
    <property type="match status" value="1"/>
</dbReference>
<feature type="domain" description="SH3" evidence="6">
    <location>
        <begin position="441"/>
        <end position="501"/>
    </location>
</feature>
<dbReference type="SMART" id="SM00326">
    <property type="entry name" value="SH3"/>
    <property type="match status" value="6"/>
</dbReference>
<keyword evidence="2" id="KW-0344">Guanine-nucleotide releasing factor</keyword>
<dbReference type="PROSITE" id="PS50002">
    <property type="entry name" value="SH3"/>
    <property type="match status" value="6"/>
</dbReference>
<keyword evidence="4" id="KW-0175">Coiled coil</keyword>
<feature type="coiled-coil region" evidence="4">
    <location>
        <begin position="1066"/>
        <end position="1093"/>
    </location>
</feature>
<dbReference type="InterPro" id="IPR036028">
    <property type="entry name" value="SH3-like_dom_sf"/>
</dbReference>
<dbReference type="InterPro" id="IPR000219">
    <property type="entry name" value="DH_dom"/>
</dbReference>
<accession>A0ABM0ZY78</accession>
<proteinExistence type="predicted"/>
<evidence type="ECO:0000259" key="6">
    <source>
        <dbReference type="PROSITE" id="PS50002"/>
    </source>
</evidence>
<feature type="compositionally biased region" description="Pro residues" evidence="5">
    <location>
        <begin position="1023"/>
        <end position="1039"/>
    </location>
</feature>
<dbReference type="InterPro" id="IPR027267">
    <property type="entry name" value="AH/BAR_dom_sf"/>
</dbReference>
<evidence type="ECO:0000256" key="4">
    <source>
        <dbReference type="SAM" id="Coils"/>
    </source>
</evidence>
<feature type="domain" description="BAR" evidence="8">
    <location>
        <begin position="1400"/>
        <end position="1640"/>
    </location>
</feature>
<reference evidence="10" key="1">
    <citation type="submission" date="2025-08" db="UniProtKB">
        <authorList>
            <consortium name="RefSeq"/>
        </authorList>
    </citation>
    <scope>IDENTIFICATION</scope>
</reference>
<feature type="compositionally biased region" description="Low complexity" evidence="5">
    <location>
        <begin position="696"/>
        <end position="710"/>
    </location>
</feature>
<dbReference type="CDD" id="cd00160">
    <property type="entry name" value="RhoGEF"/>
    <property type="match status" value="1"/>
</dbReference>
<gene>
    <name evidence="10" type="primary">LOC101845618</name>
</gene>
<organism evidence="9 10">
    <name type="scientific">Aplysia californica</name>
    <name type="common">California sea hare</name>
    <dbReference type="NCBI Taxonomy" id="6500"/>
    <lineage>
        <taxon>Eukaryota</taxon>
        <taxon>Metazoa</taxon>
        <taxon>Spiralia</taxon>
        <taxon>Lophotrochozoa</taxon>
        <taxon>Mollusca</taxon>
        <taxon>Gastropoda</taxon>
        <taxon>Heterobranchia</taxon>
        <taxon>Euthyneura</taxon>
        <taxon>Tectipleura</taxon>
        <taxon>Aplysiida</taxon>
        <taxon>Aplysioidea</taxon>
        <taxon>Aplysiidae</taxon>
        <taxon>Aplysia</taxon>
    </lineage>
</organism>
<evidence type="ECO:0000256" key="3">
    <source>
        <dbReference type="PROSITE-ProRule" id="PRU00192"/>
    </source>
</evidence>
<dbReference type="InterPro" id="IPR035899">
    <property type="entry name" value="DBL_dom_sf"/>
</dbReference>
<feature type="domain" description="SH3" evidence="6">
    <location>
        <begin position="1780"/>
        <end position="1843"/>
    </location>
</feature>
<dbReference type="SUPFAM" id="SSF103657">
    <property type="entry name" value="BAR/IMD domain-like"/>
    <property type="match status" value="1"/>
</dbReference>
<feature type="compositionally biased region" description="Pro residues" evidence="5">
    <location>
        <begin position="910"/>
        <end position="926"/>
    </location>
</feature>
<dbReference type="RefSeq" id="XP_012936959.1">
    <property type="nucleotide sequence ID" value="XM_013081505.2"/>
</dbReference>
<dbReference type="SUPFAM" id="SSF48065">
    <property type="entry name" value="DBL homology domain (DH-domain)"/>
    <property type="match status" value="1"/>
</dbReference>
<dbReference type="SMART" id="SM00721">
    <property type="entry name" value="BAR"/>
    <property type="match status" value="1"/>
</dbReference>
<feature type="region of interest" description="Disordered" evidence="5">
    <location>
        <begin position="502"/>
        <end position="561"/>
    </location>
</feature>
<dbReference type="Pfam" id="PF00018">
    <property type="entry name" value="SH3_1"/>
    <property type="match status" value="3"/>
</dbReference>
<feature type="compositionally biased region" description="Polar residues" evidence="5">
    <location>
        <begin position="274"/>
        <end position="285"/>
    </location>
</feature>
<evidence type="ECO:0000313" key="9">
    <source>
        <dbReference type="Proteomes" id="UP000694888"/>
    </source>
</evidence>
<dbReference type="CDD" id="cd00174">
    <property type="entry name" value="SH3"/>
    <property type="match status" value="1"/>
</dbReference>
<keyword evidence="1 3" id="KW-0728">SH3 domain</keyword>
<evidence type="ECO:0000256" key="2">
    <source>
        <dbReference type="ARBA" id="ARBA00022658"/>
    </source>
</evidence>
<name>A0ABM0ZY78_APLCA</name>
<evidence type="ECO:0000259" key="8">
    <source>
        <dbReference type="PROSITE" id="PS51021"/>
    </source>
</evidence>
<protein>
    <submittedName>
        <fullName evidence="10">Dynamin-binding protein</fullName>
    </submittedName>
</protein>
<dbReference type="Pfam" id="PF00621">
    <property type="entry name" value="RhoGEF"/>
    <property type="match status" value="1"/>
</dbReference>
<dbReference type="Gene3D" id="2.30.30.40">
    <property type="entry name" value="SH3 Domains"/>
    <property type="match status" value="7"/>
</dbReference>
<feature type="compositionally biased region" description="Low complexity" evidence="5">
    <location>
        <begin position="508"/>
        <end position="519"/>
    </location>
</feature>
<feature type="compositionally biased region" description="Pro residues" evidence="5">
    <location>
        <begin position="681"/>
        <end position="695"/>
    </location>
</feature>
<sequence>MVQIGQYVQTVYDFHGETASDLSLTVGDVVKVTDVVDEGWVTGSKVGGNSESSGNFPRAFVEPLVLPSIRTGQKLFLALQDFPADQIGDLELTKGDILVGTEAVDESWWRGKSGPLKGIFPLTFVAELEQDDGPRSRSASARSGSLKSRSSSLNSHVESVHDGITRVSEVFARALVGVSPQLDGELAFQAGDLIEITEILDDDWMYGRCRNKEGLVSAVCVELLEDDSGGDKVVNSAFSLSSETGSVPLRPDQTSNMAGVGSRPSSAGEDYRGRNSSNGSYTSENTRSHDAEITPYGRILYSFTAQLPTELSVSENQIVTLIKHVDADWTEGEVDGRRGLLPTGFMEVIVDCPYAYNDSQMYSSELESDLESTKLHSSVENYENVEAKQFLQRETDESQQNGFLSAGDAASEDVGSLPVITASVVGKVELSSSVVNEAAEASHEIGLVLHAFTAEVSGDVSVSEGDTVEVIRQVDENWLEVQTEAGLTGLVPRNHVEIIGPWPKVDSRSGSVSSDSTSAPVPPVDSAITQPSGPQESSFSPDPPAAVDNSSQAKALESESHRAAGSILSMISDPKSQITTSSNLEGAISEASSFEGSGISEKKLDPLSEGLEHEKQPEIDSGLCLASQKAENRKVSSGQKVERTYTPRRPAPVAKSQPPLPSTTPNMGLRRQSLPPRDKPPLLPKPSIAPKPSLAPKPKSFNSPKSFSFSYTSGSAAHPHRAIPPSEKPGDGLRVLDTLIEGEIEKAKSRTSSQSSDALSDVSSSSAGVATTLTSGQKASSVSLPPTTPSVSTQWNSSGEKNVIMNSFDPLSSPVVSQSPVRNQPQHPSGASSRRGMLAPSLSMNDADIGNSSDSDRRRSASYTERSKVPQRADCNSSVKEHPSQGAAFVNKAFQMEVDEGNLLRLGTTRPPPPSRPPTRAPPPRPVSSVSVDTPAFSAKLKAPPPRPTGPRMASAPSKTPLVPVKVESRPKPVPLRSAPKPPVPGTQNVALAENKDANNVNNSSVTAPPPPMTMQVPRRQPPRPQSFPAPPKRPPPRPADLISFSPEGHTQEIEEEDDETKKEMIADLKAKLDENQADIKKYEQTRGDLQASLCRAEDATKEEETRDNLDFVSSTLVGLREEERSLKENLFALSPQEARLEKARLLAAQHAEEEERRKEEERKKAEEMKEKHREQRAKVIDEILETEKDYLVSLQLCWETFLDGQEPPSGVDLHFLLGNMEEIADVSQKLLVNLETCVAGKTFEEQTVGKCFTFFAEDMKNTYAPYCRNHDDVITAMERYSENPSIGDYFNLKLETMREQMNVFDVAGMLIKPVQRILKYPLFLNELLKNTEDGHPDKEDIVLAIKAMTDVAKAINEYKRRKDLVYKYKKFSDQTFSDKISKLNLHSIKKKSSRIRGRLSTNFGIALQCRDEAFEREEARFRSLEKAVRIFQRSVQQYMEQSQEAMRCQESVVEDISDFYRDKECVEVTRYKAVSGKFLDLYENMRKTIEEVVMEPLNSLIALFNAPSHVIEKRFDKLLDYNYQLGKTENDKELQAAKNDYEAMNAQLLDELPKFYSVAFTLLRHFVAAFVLARRDFMDQALRESCALLELPSILGKSNMMETFNIRHTTAFDHMSLKNLTLFMQSQQQTTSPGSQSESQRAYLRQQFVPSKLFTVTSTHNAVDLMDISLTEGTLVGVVKELDPMGNKERWFVDDGVTKGFAPSSILTQASASPPGSQSHLVVDDDVLSVHSYDSGGGGSDNISINDGGRVTYTASSPPGASGGSGDHAATSQQEPEAPQYQYYYALYNFEARHQNEACLTAGHPVTVLAFQDVDGNSEWWLVDSGGTRGYAPANYMAPMPYS</sequence>
<evidence type="ECO:0000256" key="1">
    <source>
        <dbReference type="ARBA" id="ARBA00022443"/>
    </source>
</evidence>
<keyword evidence="9" id="KW-1185">Reference proteome</keyword>
<feature type="compositionally biased region" description="Basic and acidic residues" evidence="5">
    <location>
        <begin position="630"/>
        <end position="645"/>
    </location>
</feature>
<evidence type="ECO:0000313" key="10">
    <source>
        <dbReference type="RefSeq" id="XP_012936959.1"/>
    </source>
</evidence>
<feature type="compositionally biased region" description="Low complexity" evidence="5">
    <location>
        <begin position="751"/>
        <end position="793"/>
    </location>
</feature>
<dbReference type="PROSITE" id="PS50010">
    <property type="entry name" value="DH_2"/>
    <property type="match status" value="1"/>
</dbReference>
<dbReference type="InterPro" id="IPR051492">
    <property type="entry name" value="Dynamin-Rho_GEF"/>
</dbReference>
<dbReference type="PRINTS" id="PR00499">
    <property type="entry name" value="P67PHOX"/>
</dbReference>
<feature type="domain" description="SH3" evidence="6">
    <location>
        <begin position="292"/>
        <end position="351"/>
    </location>
</feature>
<dbReference type="Gene3D" id="1.20.1270.60">
    <property type="entry name" value="Arfaptin homology (AH) domain/BAR domain"/>
    <property type="match status" value="1"/>
</dbReference>
<feature type="domain" description="SH3" evidence="6">
    <location>
        <begin position="167"/>
        <end position="226"/>
    </location>
</feature>
<feature type="compositionally biased region" description="Low complexity" evidence="5">
    <location>
        <begin position="1742"/>
        <end position="1761"/>
    </location>
</feature>
<dbReference type="SUPFAM" id="SSF50044">
    <property type="entry name" value="SH3-domain"/>
    <property type="match status" value="7"/>
</dbReference>
<feature type="compositionally biased region" description="Low complexity" evidence="5">
    <location>
        <begin position="812"/>
        <end position="826"/>
    </location>
</feature>
<dbReference type="Gene3D" id="1.20.900.10">
    <property type="entry name" value="Dbl homology (DH) domain"/>
    <property type="match status" value="1"/>
</dbReference>
<dbReference type="Pfam" id="PF14604">
    <property type="entry name" value="SH3_9"/>
    <property type="match status" value="2"/>
</dbReference>
<dbReference type="InterPro" id="IPR004148">
    <property type="entry name" value="BAR_dom"/>
</dbReference>
<feature type="region of interest" description="Disordered" evidence="5">
    <location>
        <begin position="628"/>
        <end position="1062"/>
    </location>
</feature>
<feature type="region of interest" description="Disordered" evidence="5">
    <location>
        <begin position="1734"/>
        <end position="1776"/>
    </location>
</feature>
<feature type="compositionally biased region" description="Polar residues" evidence="5">
    <location>
        <begin position="998"/>
        <end position="1007"/>
    </location>
</feature>
<dbReference type="PANTHER" id="PTHR22834:SF20">
    <property type="entry name" value="SH3 DOMAIN-CONTAINING PROTEIN"/>
    <property type="match status" value="1"/>
</dbReference>
<feature type="region of interest" description="Disordered" evidence="5">
    <location>
        <begin position="1152"/>
        <end position="1171"/>
    </location>
</feature>
<feature type="domain" description="DH" evidence="7">
    <location>
        <begin position="1176"/>
        <end position="1359"/>
    </location>
</feature>
<evidence type="ECO:0000256" key="5">
    <source>
        <dbReference type="SAM" id="MobiDB-lite"/>
    </source>
</evidence>
<dbReference type="Pfam" id="PF03114">
    <property type="entry name" value="BAR"/>
    <property type="match status" value="1"/>
</dbReference>
<feature type="compositionally biased region" description="Polar residues" evidence="5">
    <location>
        <begin position="527"/>
        <end position="540"/>
    </location>
</feature>
<feature type="compositionally biased region" description="Low complexity" evidence="5">
    <location>
        <begin position="136"/>
        <end position="154"/>
    </location>
</feature>
<dbReference type="Proteomes" id="UP000694888">
    <property type="component" value="Unplaced"/>
</dbReference>
<dbReference type="GeneID" id="101845618"/>
<evidence type="ECO:0000259" key="7">
    <source>
        <dbReference type="PROSITE" id="PS50010"/>
    </source>
</evidence>
<feature type="domain" description="SH3" evidence="6">
    <location>
        <begin position="3"/>
        <end position="66"/>
    </location>
</feature>
<feature type="domain" description="SH3" evidence="6">
    <location>
        <begin position="71"/>
        <end position="130"/>
    </location>
</feature>
<feature type="region of interest" description="Disordered" evidence="5">
    <location>
        <begin position="242"/>
        <end position="289"/>
    </location>
</feature>
<dbReference type="PANTHER" id="PTHR22834">
    <property type="entry name" value="NUCLEAR FUSION PROTEIN FUS2"/>
    <property type="match status" value="1"/>
</dbReference>
<dbReference type="InterPro" id="IPR001452">
    <property type="entry name" value="SH3_domain"/>
</dbReference>
<dbReference type="PROSITE" id="PS51021">
    <property type="entry name" value="BAR"/>
    <property type="match status" value="1"/>
</dbReference>